<evidence type="ECO:0000313" key="1">
    <source>
        <dbReference type="EMBL" id="OBZ77983.1"/>
    </source>
</evidence>
<proteinExistence type="predicted"/>
<protein>
    <submittedName>
        <fullName evidence="1">Uncharacterized protein</fullName>
    </submittedName>
</protein>
<evidence type="ECO:0000313" key="2">
    <source>
        <dbReference type="Proteomes" id="UP000092993"/>
    </source>
</evidence>
<sequence>MDIGEYPGNAAVLKLVATYAYAADESIAFRGPFLLQFGHRSPSMAVLSDNPPHTAAHGYQKRIGKDPLQDQFSFQAPC</sequence>
<organism evidence="1 2">
    <name type="scientific">Grifola frondosa</name>
    <name type="common">Maitake</name>
    <name type="synonym">Polyporus frondosus</name>
    <dbReference type="NCBI Taxonomy" id="5627"/>
    <lineage>
        <taxon>Eukaryota</taxon>
        <taxon>Fungi</taxon>
        <taxon>Dikarya</taxon>
        <taxon>Basidiomycota</taxon>
        <taxon>Agaricomycotina</taxon>
        <taxon>Agaricomycetes</taxon>
        <taxon>Polyporales</taxon>
        <taxon>Grifolaceae</taxon>
        <taxon>Grifola</taxon>
    </lineage>
</organism>
<keyword evidence="2" id="KW-1185">Reference proteome</keyword>
<comment type="caution">
    <text evidence="1">The sequence shown here is derived from an EMBL/GenBank/DDBJ whole genome shotgun (WGS) entry which is preliminary data.</text>
</comment>
<gene>
    <name evidence="1" type="ORF">A0H81_01865</name>
</gene>
<dbReference type="EMBL" id="LUGG01000002">
    <property type="protein sequence ID" value="OBZ77983.1"/>
    <property type="molecule type" value="Genomic_DNA"/>
</dbReference>
<dbReference type="Proteomes" id="UP000092993">
    <property type="component" value="Unassembled WGS sequence"/>
</dbReference>
<name>A0A1C7MMA3_GRIFR</name>
<reference evidence="1 2" key="1">
    <citation type="submission" date="2016-03" db="EMBL/GenBank/DDBJ databases">
        <title>Whole genome sequencing of Grifola frondosa 9006-11.</title>
        <authorList>
            <person name="Min B."/>
            <person name="Park H."/>
            <person name="Kim J.-G."/>
            <person name="Cho H."/>
            <person name="Oh Y.-L."/>
            <person name="Kong W.-S."/>
            <person name="Choi I.-G."/>
        </authorList>
    </citation>
    <scope>NUCLEOTIDE SEQUENCE [LARGE SCALE GENOMIC DNA]</scope>
    <source>
        <strain evidence="1 2">9006-11</strain>
    </source>
</reference>
<accession>A0A1C7MMA3</accession>
<dbReference type="AlphaFoldDB" id="A0A1C7MMA3"/>